<proteinExistence type="predicted"/>
<feature type="transmembrane region" description="Helical" evidence="2">
    <location>
        <begin position="133"/>
        <end position="155"/>
    </location>
</feature>
<feature type="transmembrane region" description="Helical" evidence="2">
    <location>
        <begin position="167"/>
        <end position="188"/>
    </location>
</feature>
<feature type="compositionally biased region" description="Basic residues" evidence="1">
    <location>
        <begin position="266"/>
        <end position="276"/>
    </location>
</feature>
<evidence type="ECO:0000313" key="3">
    <source>
        <dbReference type="EMBL" id="CAD9302289.1"/>
    </source>
</evidence>
<sequence length="276" mass="30097">MAFVGCCKVKDYSYFLGTLTCLAALILSLFAVNHCDFLVVKLHDSTMDLPPLLSRLFPGIEDGLSLGINTREDLSFGDEWNCRRWNTNDAEFWWDATYQGAMSMGILANIFGIAVAILGLNSMCFDFDGTLKYMTVCLCVLVGICQGLVFIIFATDKCNDGVFECQFSSAAGINVAATTLWFIAACCFMKGGAAVSSDEEYEAAEEEAEKEAADGEEGDAEKEEEAEAPQEQPLDEEAGGEEPAAAASEGEKEEEEDAKEEDDKPKAKKKGFFGLW</sequence>
<dbReference type="EMBL" id="HBGK01042656">
    <property type="protein sequence ID" value="CAD9302289.1"/>
    <property type="molecule type" value="Transcribed_RNA"/>
</dbReference>
<accession>A0A7S1VM27</accession>
<feature type="transmembrane region" description="Helical" evidence="2">
    <location>
        <begin position="101"/>
        <end position="121"/>
    </location>
</feature>
<feature type="transmembrane region" description="Helical" evidence="2">
    <location>
        <begin position="12"/>
        <end position="32"/>
    </location>
</feature>
<evidence type="ECO:0000256" key="1">
    <source>
        <dbReference type="SAM" id="MobiDB-lite"/>
    </source>
</evidence>
<keyword evidence="2" id="KW-1133">Transmembrane helix</keyword>
<name>A0A7S1VM27_9STRA</name>
<evidence type="ECO:0000256" key="2">
    <source>
        <dbReference type="SAM" id="Phobius"/>
    </source>
</evidence>
<keyword evidence="2" id="KW-0472">Membrane</keyword>
<feature type="region of interest" description="Disordered" evidence="1">
    <location>
        <begin position="199"/>
        <end position="276"/>
    </location>
</feature>
<organism evidence="3">
    <name type="scientific">Grammatophora oceanica</name>
    <dbReference type="NCBI Taxonomy" id="210454"/>
    <lineage>
        <taxon>Eukaryota</taxon>
        <taxon>Sar</taxon>
        <taxon>Stramenopiles</taxon>
        <taxon>Ochrophyta</taxon>
        <taxon>Bacillariophyta</taxon>
        <taxon>Fragilariophyceae</taxon>
        <taxon>Fragilariophycidae</taxon>
        <taxon>Rhabdonematales</taxon>
        <taxon>Grammatophoraceae</taxon>
        <taxon>Grammatophora</taxon>
    </lineage>
</organism>
<feature type="compositionally biased region" description="Acidic residues" evidence="1">
    <location>
        <begin position="199"/>
        <end position="240"/>
    </location>
</feature>
<protein>
    <submittedName>
        <fullName evidence="3">Uncharacterized protein</fullName>
    </submittedName>
</protein>
<gene>
    <name evidence="3" type="ORF">GOCE00092_LOCUS22385</name>
</gene>
<keyword evidence="2" id="KW-0812">Transmembrane</keyword>
<reference evidence="3" key="1">
    <citation type="submission" date="2021-01" db="EMBL/GenBank/DDBJ databases">
        <authorList>
            <person name="Corre E."/>
            <person name="Pelletier E."/>
            <person name="Niang G."/>
            <person name="Scheremetjew M."/>
            <person name="Finn R."/>
            <person name="Kale V."/>
            <person name="Holt S."/>
            <person name="Cochrane G."/>
            <person name="Meng A."/>
            <person name="Brown T."/>
            <person name="Cohen L."/>
        </authorList>
    </citation>
    <scope>NUCLEOTIDE SEQUENCE</scope>
    <source>
        <strain evidence="3">CCMP 410</strain>
    </source>
</reference>
<feature type="compositionally biased region" description="Acidic residues" evidence="1">
    <location>
        <begin position="251"/>
        <end position="260"/>
    </location>
</feature>
<dbReference type="AlphaFoldDB" id="A0A7S1VM27"/>